<evidence type="ECO:0000313" key="1">
    <source>
        <dbReference type="EMBL" id="MCF1716671.1"/>
    </source>
</evidence>
<dbReference type="EMBL" id="JAKEVY010000005">
    <property type="protein sequence ID" value="MCF1716671.1"/>
    <property type="molecule type" value="Genomic_DNA"/>
</dbReference>
<dbReference type="Proteomes" id="UP001200145">
    <property type="component" value="Unassembled WGS sequence"/>
</dbReference>
<sequence>MGWLKNILLFCTLVVSIKSRSQVVYKVVSPGRDTITYLIGTYSPLTREQFQFTPLLDSLLDEVELVFTESFYEDKGLRQLANARERIKIMSYPNQQRLEDVIGREEAGRVYAYYHSRFGIKKRVFKQLSYYIPIVMDQQIRYGNEQYIKPDRYLLREAEKKGKRIYNLDQPALTQGAFEALAKLYPPDWLVQLTRNDSVYLQEIKARSDCYLKQDTACLKAGLREKIKAHPAEYVQLIARRTLYWKGEIERNSQYSNLVLASIDNLLEEEGGLLEYFRRKGYTIQLISRKNLFTK</sequence>
<organism evidence="1 2">
    <name type="scientific">Flavihumibacter fluminis</name>
    <dbReference type="NCBI Taxonomy" id="2909236"/>
    <lineage>
        <taxon>Bacteria</taxon>
        <taxon>Pseudomonadati</taxon>
        <taxon>Bacteroidota</taxon>
        <taxon>Chitinophagia</taxon>
        <taxon>Chitinophagales</taxon>
        <taxon>Chitinophagaceae</taxon>
        <taxon>Flavihumibacter</taxon>
    </lineage>
</organism>
<dbReference type="Pfam" id="PF01963">
    <property type="entry name" value="TraB_PrgY_gumN"/>
    <property type="match status" value="1"/>
</dbReference>
<name>A0ABS9BLX0_9BACT</name>
<protein>
    <submittedName>
        <fullName evidence="1">TraB/GumN family protein</fullName>
    </submittedName>
</protein>
<keyword evidence="2" id="KW-1185">Reference proteome</keyword>
<comment type="caution">
    <text evidence="1">The sequence shown here is derived from an EMBL/GenBank/DDBJ whole genome shotgun (WGS) entry which is preliminary data.</text>
</comment>
<accession>A0ABS9BLX0</accession>
<gene>
    <name evidence="1" type="ORF">L0U88_18665</name>
</gene>
<dbReference type="InterPro" id="IPR002816">
    <property type="entry name" value="TraB/PrgY/GumN_fam"/>
</dbReference>
<evidence type="ECO:0000313" key="2">
    <source>
        <dbReference type="Proteomes" id="UP001200145"/>
    </source>
</evidence>
<dbReference type="RefSeq" id="WP_234868026.1">
    <property type="nucleotide sequence ID" value="NZ_JAKEVY010000005.1"/>
</dbReference>
<proteinExistence type="predicted"/>
<reference evidence="1 2" key="1">
    <citation type="submission" date="2022-01" db="EMBL/GenBank/DDBJ databases">
        <title>Flavihumibacter sp. nov., isolated from sediment of a river.</title>
        <authorList>
            <person name="Liu H."/>
        </authorList>
    </citation>
    <scope>NUCLEOTIDE SEQUENCE [LARGE SCALE GENOMIC DNA]</scope>
    <source>
        <strain evidence="1 2">RY-1</strain>
    </source>
</reference>